<dbReference type="Pfam" id="PF01584">
    <property type="entry name" value="CheW"/>
    <property type="match status" value="1"/>
</dbReference>
<organism evidence="2 3">
    <name type="scientific">Peptoclostridium acidaminophilum DSM 3953</name>
    <dbReference type="NCBI Taxonomy" id="1286171"/>
    <lineage>
        <taxon>Bacteria</taxon>
        <taxon>Bacillati</taxon>
        <taxon>Bacillota</taxon>
        <taxon>Clostridia</taxon>
        <taxon>Peptostreptococcales</taxon>
        <taxon>Peptoclostridiaceae</taxon>
        <taxon>Peptoclostridium</taxon>
    </lineage>
</organism>
<dbReference type="GO" id="GO:0007165">
    <property type="term" value="P:signal transduction"/>
    <property type="evidence" value="ECO:0007669"/>
    <property type="project" value="InterPro"/>
</dbReference>
<dbReference type="InterPro" id="IPR039315">
    <property type="entry name" value="CheW"/>
</dbReference>
<proteinExistence type="predicted"/>
<accession>W8TKE4</accession>
<sequence>MDSAVANKYVIFKLENEFYGIGINHVETIEKMMDITRVPKAEVYVKGVINLRGDIVPVVDLRERFNLPMADSFADKRIIINRIDEMMIGFIVDSASEVKDIETEDIDISIVADNFNDGFVRGIAKDTDRVIIILDVHKIIGV</sequence>
<dbReference type="PATRIC" id="fig|1286171.3.peg.1292"/>
<evidence type="ECO:0000313" key="3">
    <source>
        <dbReference type="Proteomes" id="UP000019591"/>
    </source>
</evidence>
<dbReference type="InterPro" id="IPR002545">
    <property type="entry name" value="CheW-lke_dom"/>
</dbReference>
<protein>
    <submittedName>
        <fullName evidence="2">Purine-binding chemotaxis protein CheW</fullName>
    </submittedName>
</protein>
<gene>
    <name evidence="2" type="primary">cheW2</name>
    <name evidence="2" type="ORF">EAL2_c13420</name>
</gene>
<dbReference type="SUPFAM" id="SSF50341">
    <property type="entry name" value="CheW-like"/>
    <property type="match status" value="1"/>
</dbReference>
<dbReference type="Proteomes" id="UP000019591">
    <property type="component" value="Chromosome"/>
</dbReference>
<dbReference type="OrthoDB" id="9794382at2"/>
<dbReference type="HOGENOM" id="CLU_048995_3_1_9"/>
<evidence type="ECO:0000313" key="2">
    <source>
        <dbReference type="EMBL" id="AHM56637.1"/>
    </source>
</evidence>
<dbReference type="PANTHER" id="PTHR22617">
    <property type="entry name" value="CHEMOTAXIS SENSOR HISTIDINE KINASE-RELATED"/>
    <property type="match status" value="1"/>
</dbReference>
<dbReference type="InterPro" id="IPR036061">
    <property type="entry name" value="CheW-like_dom_sf"/>
</dbReference>
<dbReference type="SMART" id="SM00260">
    <property type="entry name" value="CheW"/>
    <property type="match status" value="1"/>
</dbReference>
<keyword evidence="3" id="KW-1185">Reference proteome</keyword>
<dbReference type="Gene3D" id="2.40.50.180">
    <property type="entry name" value="CheA-289, Domain 4"/>
    <property type="match status" value="1"/>
</dbReference>
<dbReference type="AlphaFoldDB" id="W8TKE4"/>
<dbReference type="GO" id="GO:0005829">
    <property type="term" value="C:cytosol"/>
    <property type="evidence" value="ECO:0007669"/>
    <property type="project" value="TreeGrafter"/>
</dbReference>
<dbReference type="eggNOG" id="COG0835">
    <property type="taxonomic scope" value="Bacteria"/>
</dbReference>
<dbReference type="GO" id="GO:0006935">
    <property type="term" value="P:chemotaxis"/>
    <property type="evidence" value="ECO:0007669"/>
    <property type="project" value="InterPro"/>
</dbReference>
<dbReference type="RefSeq" id="WP_025435622.1">
    <property type="nucleotide sequence ID" value="NZ_CP007452.1"/>
</dbReference>
<reference evidence="2 3" key="1">
    <citation type="journal article" date="2014" name="Genome Announc.">
        <title>Complete Genome Sequence of Amino Acid-Utilizing Eubacterium acidaminophilum al-2 (DSM 3953).</title>
        <authorList>
            <person name="Poehlein A."/>
            <person name="Andreesen J.R."/>
            <person name="Daniel R."/>
        </authorList>
    </citation>
    <scope>NUCLEOTIDE SEQUENCE [LARGE SCALE GENOMIC DNA]</scope>
    <source>
        <strain evidence="2 3">DSM 3953</strain>
    </source>
</reference>
<evidence type="ECO:0000259" key="1">
    <source>
        <dbReference type="PROSITE" id="PS50851"/>
    </source>
</evidence>
<name>W8TKE4_PEPAC</name>
<feature type="domain" description="CheW-like" evidence="1">
    <location>
        <begin position="6"/>
        <end position="142"/>
    </location>
</feature>
<dbReference type="PANTHER" id="PTHR22617:SF23">
    <property type="entry name" value="CHEMOTAXIS PROTEIN CHEW"/>
    <property type="match status" value="1"/>
</dbReference>
<dbReference type="PROSITE" id="PS50851">
    <property type="entry name" value="CHEW"/>
    <property type="match status" value="1"/>
</dbReference>
<dbReference type="Gene3D" id="2.30.30.40">
    <property type="entry name" value="SH3 Domains"/>
    <property type="match status" value="1"/>
</dbReference>
<dbReference type="STRING" id="1286171.EAL2_c13420"/>
<dbReference type="EMBL" id="CP007452">
    <property type="protein sequence ID" value="AHM56637.1"/>
    <property type="molecule type" value="Genomic_DNA"/>
</dbReference>
<dbReference type="KEGG" id="eac:EAL2_c13420"/>